<dbReference type="InterPro" id="IPR013785">
    <property type="entry name" value="Aldolase_TIM"/>
</dbReference>
<proteinExistence type="inferred from homology"/>
<dbReference type="EMBL" id="FXTT01000001">
    <property type="protein sequence ID" value="SMP10165.1"/>
    <property type="molecule type" value="Genomic_DNA"/>
</dbReference>
<evidence type="ECO:0000259" key="6">
    <source>
        <dbReference type="Pfam" id="PF16874"/>
    </source>
</evidence>
<dbReference type="Pfam" id="PF16875">
    <property type="entry name" value="Glyco_hydro_36N"/>
    <property type="match status" value="1"/>
</dbReference>
<comment type="similarity">
    <text evidence="5">Belongs to the glycosyl hydrolase.</text>
</comment>
<evidence type="ECO:0000256" key="5">
    <source>
        <dbReference type="PIRNR" id="PIRNR005536"/>
    </source>
</evidence>
<dbReference type="PRINTS" id="PR00743">
    <property type="entry name" value="GLHYDRLASE36"/>
</dbReference>
<dbReference type="PANTHER" id="PTHR43053">
    <property type="entry name" value="GLYCOSIDASE FAMILY 31"/>
    <property type="match status" value="1"/>
</dbReference>
<feature type="domain" description="Glycosyl hydrolase family 36 N-terminal" evidence="7">
    <location>
        <begin position="23"/>
        <end position="242"/>
    </location>
</feature>
<comment type="catalytic activity">
    <reaction evidence="1 5">
        <text>Hydrolysis of terminal, non-reducing alpha-D-galactose residues in alpha-D-galactosides, including galactose oligosaccharides, galactomannans and galactolipids.</text>
        <dbReference type="EC" id="3.2.1.22"/>
    </reaction>
</comment>
<dbReference type="Pfam" id="PF16874">
    <property type="entry name" value="Glyco_hydro_36C"/>
    <property type="match status" value="1"/>
</dbReference>
<dbReference type="Proteomes" id="UP001157914">
    <property type="component" value="Unassembled WGS sequence"/>
</dbReference>
<evidence type="ECO:0000256" key="3">
    <source>
        <dbReference type="ARBA" id="ARBA00022801"/>
    </source>
</evidence>
<dbReference type="InterPro" id="IPR031704">
    <property type="entry name" value="Glyco_hydro_36_N"/>
</dbReference>
<gene>
    <name evidence="8" type="ORF">SAMN06265374_1183</name>
</gene>
<dbReference type="InterPro" id="IPR002252">
    <property type="entry name" value="Glyco_hydro_36"/>
</dbReference>
<dbReference type="Gene3D" id="3.20.20.70">
    <property type="entry name" value="Aldolase class I"/>
    <property type="match status" value="1"/>
</dbReference>
<organism evidence="8 9">
    <name type="scientific">Roseibium denhamense</name>
    <dbReference type="NCBI Taxonomy" id="76305"/>
    <lineage>
        <taxon>Bacteria</taxon>
        <taxon>Pseudomonadati</taxon>
        <taxon>Pseudomonadota</taxon>
        <taxon>Alphaproteobacteria</taxon>
        <taxon>Hyphomicrobiales</taxon>
        <taxon>Stappiaceae</taxon>
        <taxon>Roseibium</taxon>
    </lineage>
</organism>
<sequence length="691" mass="77303">MIRTWHLGGHQQSLVLASFHNQLPEAVYWGPPLPETDNLEMIANANRQDVTGGMLDQNPPLSLSPEVSKTFPGEAGHSLRDKNGNSLAPRFSFHEEENAETGVALTFKDRDLGLTLRFALEVCGRTSILKLETELKSDAPIQADWLAAPVLPVPSQTNQMIEFSGRWCSEFQTRRLPFAPGARTRDNRTGRTDHAHFPGLIAVRPGTTNTSGEAYAFHYGWSGGHKMVAEELFDGRRQVQFGHASRTGKPGTHFQSAPLYATYTSSGLNGAAVSFQRYCRTGLVTAARNPRPVHYNCWEAVYFDHNLHELKSIATKAHELGAERFVLDDGWFGHRDDDTSSLGDWVIDTRKYPDGLTPLIDHVTTLGMEFGIWFEPEMINEDSELFRAHPDWVLGPADQIRGRQQLVLDMSRNEVQDYLFARIAAVLQDNAIGYIKWDHNRVLPVADAAQAEGTYALLDRLRAAFPDVEIESCASGGGRIDYGILQRTQRVWLSDSNDALERQRIQHDAALFLPGAVTGSHVGPRTCHTSGRMLDIRIRAWTAAQRHMGFEMDPRELTDEEAGVLRKVTSWWKANRDWLMLADILRLDSSDPAIIAEQHLAKEGDRFTVFAAQIKTSEQVLPHPLRLTGLEAGETYRVKLLNREDAPGLSRGTPLLKAEDLTVGGQYLMSHGVTLPWRFPGTIWVLEGHRT</sequence>
<dbReference type="InterPro" id="IPR038417">
    <property type="entry name" value="Alpga-gal_N_sf"/>
</dbReference>
<dbReference type="InterPro" id="IPR050985">
    <property type="entry name" value="Alpha-glycosidase_related"/>
</dbReference>
<reference evidence="8 9" key="1">
    <citation type="submission" date="2017-05" db="EMBL/GenBank/DDBJ databases">
        <authorList>
            <person name="Varghese N."/>
            <person name="Submissions S."/>
        </authorList>
    </citation>
    <scope>NUCLEOTIDE SEQUENCE [LARGE SCALE GENOMIC DNA]</scope>
    <source>
        <strain evidence="8 9">DSM 15949</strain>
    </source>
</reference>
<evidence type="ECO:0000256" key="2">
    <source>
        <dbReference type="ARBA" id="ARBA00012755"/>
    </source>
</evidence>
<feature type="domain" description="Glycosyl hydrolase family 36 C-terminal" evidence="6">
    <location>
        <begin position="598"/>
        <end position="678"/>
    </location>
</feature>
<dbReference type="Gene3D" id="2.60.40.1180">
    <property type="entry name" value="Golgi alpha-mannosidase II"/>
    <property type="match status" value="1"/>
</dbReference>
<evidence type="ECO:0000256" key="1">
    <source>
        <dbReference type="ARBA" id="ARBA00001255"/>
    </source>
</evidence>
<dbReference type="InterPro" id="IPR031705">
    <property type="entry name" value="Glyco_hydro_36_C"/>
</dbReference>
<evidence type="ECO:0000313" key="8">
    <source>
        <dbReference type="EMBL" id="SMP10165.1"/>
    </source>
</evidence>
<keyword evidence="4 5" id="KW-0326">Glycosidase</keyword>
<dbReference type="Gene3D" id="2.70.98.60">
    <property type="entry name" value="alpha-galactosidase from lactobacil brevis"/>
    <property type="match status" value="1"/>
</dbReference>
<evidence type="ECO:0000256" key="4">
    <source>
        <dbReference type="ARBA" id="ARBA00023295"/>
    </source>
</evidence>
<protein>
    <recommendedName>
        <fullName evidence="2 5">Alpha-galactosidase</fullName>
        <ecNumber evidence="2 5">3.2.1.22</ecNumber>
    </recommendedName>
</protein>
<dbReference type="InterPro" id="IPR013780">
    <property type="entry name" value="Glyco_hydro_b"/>
</dbReference>
<accession>A0ABY1NIE1</accession>
<keyword evidence="9" id="KW-1185">Reference proteome</keyword>
<comment type="caution">
    <text evidence="8">The sequence shown here is derived from an EMBL/GenBank/DDBJ whole genome shotgun (WGS) entry which is preliminary data.</text>
</comment>
<dbReference type="RefSeq" id="WP_155190260.1">
    <property type="nucleotide sequence ID" value="NZ_BAAAEA010000001.1"/>
</dbReference>
<dbReference type="PIRSF" id="PIRSF005536">
    <property type="entry name" value="Agal"/>
    <property type="match status" value="1"/>
</dbReference>
<dbReference type="InterPro" id="IPR017853">
    <property type="entry name" value="GH"/>
</dbReference>
<evidence type="ECO:0000259" key="7">
    <source>
        <dbReference type="Pfam" id="PF16875"/>
    </source>
</evidence>
<dbReference type="SUPFAM" id="SSF51445">
    <property type="entry name" value="(Trans)glycosidases"/>
    <property type="match status" value="1"/>
</dbReference>
<evidence type="ECO:0000313" key="9">
    <source>
        <dbReference type="Proteomes" id="UP001157914"/>
    </source>
</evidence>
<dbReference type="PANTHER" id="PTHR43053:SF3">
    <property type="entry name" value="ALPHA-GALACTOSIDASE C-RELATED"/>
    <property type="match status" value="1"/>
</dbReference>
<dbReference type="Pfam" id="PF02065">
    <property type="entry name" value="Melibiase"/>
    <property type="match status" value="1"/>
</dbReference>
<dbReference type="CDD" id="cd14791">
    <property type="entry name" value="GH36"/>
    <property type="match status" value="1"/>
</dbReference>
<dbReference type="EC" id="3.2.1.22" evidence="2 5"/>
<name>A0ABY1NIE1_9HYPH</name>
<keyword evidence="3 5" id="KW-0378">Hydrolase</keyword>